<proteinExistence type="inferred from homology"/>
<dbReference type="AlphaFoldDB" id="A0A242MHH2"/>
<keyword evidence="3" id="KW-0488">Methylation</keyword>
<dbReference type="GO" id="GO:0007165">
    <property type="term" value="P:signal transduction"/>
    <property type="evidence" value="ECO:0007669"/>
    <property type="project" value="UniProtKB-KW"/>
</dbReference>
<evidence type="ECO:0000256" key="1">
    <source>
        <dbReference type="ARBA" id="ARBA00004651"/>
    </source>
</evidence>
<evidence type="ECO:0000256" key="9">
    <source>
        <dbReference type="SAM" id="Phobius"/>
    </source>
</evidence>
<keyword evidence="6 9" id="KW-0472">Membrane</keyword>
<dbReference type="PROSITE" id="PS50111">
    <property type="entry name" value="CHEMOTAXIS_TRANSDUC_2"/>
    <property type="match status" value="1"/>
</dbReference>
<accession>A0A242MHH2</accession>
<dbReference type="PANTHER" id="PTHR43531">
    <property type="entry name" value="PROTEIN ICFG"/>
    <property type="match status" value="1"/>
</dbReference>
<dbReference type="EMBL" id="NBTY01000136">
    <property type="protein sequence ID" value="OTP70753.1"/>
    <property type="molecule type" value="Genomic_DNA"/>
</dbReference>
<reference evidence="11 12" key="1">
    <citation type="submission" date="2017-03" db="EMBL/GenBank/DDBJ databases">
        <title>Genome analysis of strain PAMC 26510.</title>
        <authorList>
            <person name="Oh H.-M."/>
            <person name="Yang J.-A."/>
        </authorList>
    </citation>
    <scope>NUCLEOTIDE SEQUENCE [LARGE SCALE GENOMIC DNA]</scope>
    <source>
        <strain evidence="11 12">PAMC 26510</strain>
    </source>
</reference>
<dbReference type="GO" id="GO:0004888">
    <property type="term" value="F:transmembrane signaling receptor activity"/>
    <property type="evidence" value="ECO:0007669"/>
    <property type="project" value="InterPro"/>
</dbReference>
<evidence type="ECO:0000256" key="3">
    <source>
        <dbReference type="ARBA" id="ARBA00022481"/>
    </source>
</evidence>
<feature type="transmembrane region" description="Helical" evidence="9">
    <location>
        <begin position="187"/>
        <end position="207"/>
    </location>
</feature>
<evidence type="ECO:0000256" key="5">
    <source>
        <dbReference type="ARBA" id="ARBA00022989"/>
    </source>
</evidence>
<dbReference type="PRINTS" id="PR00260">
    <property type="entry name" value="CHEMTRNSDUCR"/>
</dbReference>
<comment type="subcellular location">
    <subcellularLocation>
        <location evidence="1">Cell membrane</location>
        <topology evidence="1">Multi-pass membrane protein</topology>
    </subcellularLocation>
</comment>
<evidence type="ECO:0000256" key="7">
    <source>
        <dbReference type="ARBA" id="ARBA00029447"/>
    </source>
</evidence>
<keyword evidence="4 9" id="KW-0812">Transmembrane</keyword>
<evidence type="ECO:0000313" key="12">
    <source>
        <dbReference type="Proteomes" id="UP000194546"/>
    </source>
</evidence>
<evidence type="ECO:0000313" key="11">
    <source>
        <dbReference type="EMBL" id="OTP70753.1"/>
    </source>
</evidence>
<dbReference type="Pfam" id="PF00015">
    <property type="entry name" value="MCPsignal"/>
    <property type="match status" value="1"/>
</dbReference>
<evidence type="ECO:0000256" key="6">
    <source>
        <dbReference type="ARBA" id="ARBA00023136"/>
    </source>
</evidence>
<dbReference type="InterPro" id="IPR004089">
    <property type="entry name" value="MCPsignal_dom"/>
</dbReference>
<dbReference type="RefSeq" id="WP_086382678.1">
    <property type="nucleotide sequence ID" value="NZ_NBTY01000136.1"/>
</dbReference>
<feature type="domain" description="Methyl-accepting transducer" evidence="10">
    <location>
        <begin position="270"/>
        <end position="499"/>
    </location>
</feature>
<name>A0A242MHH2_CABSO</name>
<comment type="caution">
    <text evidence="11">The sequence shown here is derived from an EMBL/GenBank/DDBJ whole genome shotgun (WGS) entry which is preliminary data.</text>
</comment>
<dbReference type="GO" id="GO:0006935">
    <property type="term" value="P:chemotaxis"/>
    <property type="evidence" value="ECO:0007669"/>
    <property type="project" value="InterPro"/>
</dbReference>
<dbReference type="Proteomes" id="UP000194546">
    <property type="component" value="Unassembled WGS sequence"/>
</dbReference>
<dbReference type="SMART" id="SM00283">
    <property type="entry name" value="MA"/>
    <property type="match status" value="1"/>
</dbReference>
<dbReference type="GO" id="GO:0005886">
    <property type="term" value="C:plasma membrane"/>
    <property type="evidence" value="ECO:0007669"/>
    <property type="project" value="UniProtKB-SubCell"/>
</dbReference>
<evidence type="ECO:0000259" key="10">
    <source>
        <dbReference type="PROSITE" id="PS50111"/>
    </source>
</evidence>
<dbReference type="Gene3D" id="3.30.450.20">
    <property type="entry name" value="PAS domain"/>
    <property type="match status" value="1"/>
</dbReference>
<keyword evidence="8" id="KW-0807">Transducer</keyword>
<evidence type="ECO:0000256" key="2">
    <source>
        <dbReference type="ARBA" id="ARBA00022475"/>
    </source>
</evidence>
<keyword evidence="5 9" id="KW-1133">Transmembrane helix</keyword>
<comment type="similarity">
    <text evidence="7">Belongs to the methyl-accepting chemotaxis (MCP) protein family.</text>
</comment>
<dbReference type="PANTHER" id="PTHR43531:SF14">
    <property type="entry name" value="METHYL-ACCEPTING CHEMOTAXIS PROTEIN I-RELATED"/>
    <property type="match status" value="1"/>
</dbReference>
<gene>
    <name evidence="11" type="ORF">PAMC26510_25100</name>
</gene>
<dbReference type="InterPro" id="IPR051310">
    <property type="entry name" value="MCP_chemotaxis"/>
</dbReference>
<keyword evidence="11" id="KW-0675">Receptor</keyword>
<dbReference type="Gene3D" id="1.10.287.950">
    <property type="entry name" value="Methyl-accepting chemotaxis protein"/>
    <property type="match status" value="1"/>
</dbReference>
<dbReference type="InterPro" id="IPR004090">
    <property type="entry name" value="Chemotax_Me-accpt_rcpt"/>
</dbReference>
<protein>
    <submittedName>
        <fullName evidence="11">Methyl-accepting chemotaxis protein I (Serine chemoreceptor protein)</fullName>
    </submittedName>
</protein>
<evidence type="ECO:0000256" key="4">
    <source>
        <dbReference type="ARBA" id="ARBA00022692"/>
    </source>
</evidence>
<sequence length="544" mass="58049">MNKLSFMQKLWLPLVISLIALLLVAVFGAYQGRQIRIEERKNDLVNVANVGMSIVKEYASLAQSGVLSKAEAQNQALDRLRSIRYGEDGYILVIDSRPTMVMHPIKPALVGRNMADSSDADGQHHYVSFVRAAQSPNGGFVDYLFPHVKQTEAVSKIGYVLRFQPWDWILSTGAYVHDIDAAFMRSLYQAGGLFLATALLLFVLVGATNRSLLRTIGADPHYAAKVANAIASGDLSIYIETRTAHPASLIHAMGRMRLALTDTVSQIKASADSVATATKEIAAGNIDLSQRTEEQAASLEETAASMEEITAMVRQTANHAQQARGLAETAANVVNTSGAAVTDMVRTMCDLAGESKQMVEIIAVIEGIAFQTNILALNAAVEAARAGERGRGFAVVASEVRSLAQRSAGAAKEIRGLIQRSVSKVGEGSGLAEKAGATTHQAQEAIGRLAIIVQEIATAAAEQSSGIDQVNIAVTQMDEVTQQNAALVEQAAAAAQSLEEQAHKLLASVSTFRIDEMVEANEAWAGAEKPVRRAFGRQGIVANA</sequence>
<organism evidence="11 12">
    <name type="scientific">Caballeronia sordidicola</name>
    <name type="common">Burkholderia sordidicola</name>
    <dbReference type="NCBI Taxonomy" id="196367"/>
    <lineage>
        <taxon>Bacteria</taxon>
        <taxon>Pseudomonadati</taxon>
        <taxon>Pseudomonadota</taxon>
        <taxon>Betaproteobacteria</taxon>
        <taxon>Burkholderiales</taxon>
        <taxon>Burkholderiaceae</taxon>
        <taxon>Caballeronia</taxon>
    </lineage>
</organism>
<evidence type="ECO:0000256" key="8">
    <source>
        <dbReference type="PROSITE-ProRule" id="PRU00284"/>
    </source>
</evidence>
<dbReference type="FunFam" id="1.10.287.950:FF:000001">
    <property type="entry name" value="Methyl-accepting chemotaxis sensory transducer"/>
    <property type="match status" value="1"/>
</dbReference>
<dbReference type="InterPro" id="IPR033480">
    <property type="entry name" value="sCache_2"/>
</dbReference>
<dbReference type="Pfam" id="PF17200">
    <property type="entry name" value="sCache_2"/>
    <property type="match status" value="1"/>
</dbReference>
<dbReference type="SUPFAM" id="SSF58104">
    <property type="entry name" value="Methyl-accepting chemotaxis protein (MCP) signaling domain"/>
    <property type="match status" value="1"/>
</dbReference>
<dbReference type="SMART" id="SM01049">
    <property type="entry name" value="Cache_2"/>
    <property type="match status" value="1"/>
</dbReference>
<keyword evidence="2" id="KW-1003">Cell membrane</keyword>
<dbReference type="CDD" id="cd11386">
    <property type="entry name" value="MCP_signal"/>
    <property type="match status" value="1"/>
</dbReference>